<keyword evidence="4" id="KW-0175">Coiled coil</keyword>
<dbReference type="SUPFAM" id="SSF48403">
    <property type="entry name" value="Ankyrin repeat"/>
    <property type="match status" value="1"/>
</dbReference>
<dbReference type="AlphaFoldDB" id="A0A3M7PG65"/>
<evidence type="ECO:0000313" key="7">
    <source>
        <dbReference type="Proteomes" id="UP000276133"/>
    </source>
</evidence>
<dbReference type="InterPro" id="IPR002110">
    <property type="entry name" value="Ankyrin_rpt"/>
</dbReference>
<evidence type="ECO:0000313" key="6">
    <source>
        <dbReference type="EMBL" id="RMZ98042.1"/>
    </source>
</evidence>
<feature type="repeat" description="ANK" evidence="3">
    <location>
        <begin position="194"/>
        <end position="226"/>
    </location>
</feature>
<gene>
    <name evidence="6" type="ORF">BpHYR1_024880</name>
</gene>
<name>A0A3M7PG65_BRAPC</name>
<dbReference type="PANTHER" id="PTHR24171">
    <property type="entry name" value="ANKYRIN REPEAT DOMAIN-CONTAINING PROTEIN 39-RELATED"/>
    <property type="match status" value="1"/>
</dbReference>
<dbReference type="Gene3D" id="1.25.40.20">
    <property type="entry name" value="Ankyrin repeat-containing domain"/>
    <property type="match status" value="1"/>
</dbReference>
<dbReference type="PROSITE" id="PS50088">
    <property type="entry name" value="ANK_REPEAT"/>
    <property type="match status" value="2"/>
</dbReference>
<dbReference type="Pfam" id="PF12796">
    <property type="entry name" value="Ank_2"/>
    <property type="match status" value="1"/>
</dbReference>
<feature type="coiled-coil region" evidence="4">
    <location>
        <begin position="81"/>
        <end position="174"/>
    </location>
</feature>
<evidence type="ECO:0000256" key="3">
    <source>
        <dbReference type="PROSITE-ProRule" id="PRU00023"/>
    </source>
</evidence>
<dbReference type="InterPro" id="IPR036770">
    <property type="entry name" value="Ankyrin_rpt-contain_sf"/>
</dbReference>
<keyword evidence="7" id="KW-1185">Reference proteome</keyword>
<feature type="coiled-coil region" evidence="4">
    <location>
        <begin position="282"/>
        <end position="324"/>
    </location>
</feature>
<dbReference type="STRING" id="10195.A0A3M7PG65"/>
<feature type="repeat" description="ANK" evidence="3">
    <location>
        <begin position="227"/>
        <end position="259"/>
    </location>
</feature>
<dbReference type="SMART" id="SM00248">
    <property type="entry name" value="ANK"/>
    <property type="match status" value="2"/>
</dbReference>
<accession>A0A3M7PG65</accession>
<evidence type="ECO:0000256" key="2">
    <source>
        <dbReference type="ARBA" id="ARBA00023043"/>
    </source>
</evidence>
<feature type="region of interest" description="Disordered" evidence="5">
    <location>
        <begin position="398"/>
        <end position="420"/>
    </location>
</feature>
<protein>
    <submittedName>
        <fullName evidence="6">Uncharacterized protein</fullName>
    </submittedName>
</protein>
<evidence type="ECO:0000256" key="5">
    <source>
        <dbReference type="SAM" id="MobiDB-lite"/>
    </source>
</evidence>
<keyword evidence="1" id="KW-0677">Repeat</keyword>
<keyword evidence="2 3" id="KW-0040">ANK repeat</keyword>
<evidence type="ECO:0000256" key="1">
    <source>
        <dbReference type="ARBA" id="ARBA00022737"/>
    </source>
</evidence>
<sequence length="503" mass="58252">MNKKNENSKSKAKSVKKPTGPKNLPAKKAADAKEPVKIKTAEAAVPDGPKSPTVILVQPKMTDEQLRVYNSAVKIQCAWKKFKAVKELNQLRTEKKELDEKLAKLEQEAYIQMIKLEQEREEKKRLKRLHEKEMKRKNDLRKKKFMDAAYDGSLQEMKFIVSDFERELDSMEEKFDPGKRKQAILNLIDCKDSNNNSALSEAAAGGSAEVCKFLLSNNADPNSRGAFNRTPLWRAAFAGHLHCVQILLENGADPRMYSQDGQRVVDAATKDNVIDVLKHWNIQLTERMLQQIEKSRKEIKQEQINGLEEQKKIAKKNYEQSRAQFEYIKNELLKCTTELQRLHDEYLLNPDMYAPLIDKKESERVDLCAKSDHLKEQSVKSRIFYKDLLSEIRKEKKKIKNDTEDSDSEPGSDDDEPELDDDKEKFRIALLGSIRYGKPFVIDLMQYDQELMEVVKSVCDQIDEKLFEEMCSKELINDDKFVRLIRLETDGKDYYVDKQSISN</sequence>
<organism evidence="6 7">
    <name type="scientific">Brachionus plicatilis</name>
    <name type="common">Marine rotifer</name>
    <name type="synonym">Brachionus muelleri</name>
    <dbReference type="NCBI Taxonomy" id="10195"/>
    <lineage>
        <taxon>Eukaryota</taxon>
        <taxon>Metazoa</taxon>
        <taxon>Spiralia</taxon>
        <taxon>Gnathifera</taxon>
        <taxon>Rotifera</taxon>
        <taxon>Eurotatoria</taxon>
        <taxon>Monogononta</taxon>
        <taxon>Pseudotrocha</taxon>
        <taxon>Ploima</taxon>
        <taxon>Brachionidae</taxon>
        <taxon>Brachionus</taxon>
    </lineage>
</organism>
<feature type="compositionally biased region" description="Acidic residues" evidence="5">
    <location>
        <begin position="404"/>
        <end position="420"/>
    </location>
</feature>
<reference evidence="6 7" key="1">
    <citation type="journal article" date="2018" name="Sci. Rep.">
        <title>Genomic signatures of local adaptation to the degree of environmental predictability in rotifers.</title>
        <authorList>
            <person name="Franch-Gras L."/>
            <person name="Hahn C."/>
            <person name="Garcia-Roger E.M."/>
            <person name="Carmona M.J."/>
            <person name="Serra M."/>
            <person name="Gomez A."/>
        </authorList>
    </citation>
    <scope>NUCLEOTIDE SEQUENCE [LARGE SCALE GENOMIC DNA]</scope>
    <source>
        <strain evidence="6">HYR1</strain>
    </source>
</reference>
<proteinExistence type="predicted"/>
<dbReference type="EMBL" id="REGN01011015">
    <property type="protein sequence ID" value="RMZ98042.1"/>
    <property type="molecule type" value="Genomic_DNA"/>
</dbReference>
<feature type="region of interest" description="Disordered" evidence="5">
    <location>
        <begin position="1"/>
        <end position="35"/>
    </location>
</feature>
<dbReference type="PROSITE" id="PS50297">
    <property type="entry name" value="ANK_REP_REGION"/>
    <property type="match status" value="1"/>
</dbReference>
<dbReference type="Proteomes" id="UP000276133">
    <property type="component" value="Unassembled WGS sequence"/>
</dbReference>
<evidence type="ECO:0000256" key="4">
    <source>
        <dbReference type="SAM" id="Coils"/>
    </source>
</evidence>
<dbReference type="OrthoDB" id="426293at2759"/>
<comment type="caution">
    <text evidence="6">The sequence shown here is derived from an EMBL/GenBank/DDBJ whole genome shotgun (WGS) entry which is preliminary data.</text>
</comment>